<evidence type="ECO:0000313" key="17">
    <source>
        <dbReference type="EMBL" id="GGM30438.1"/>
    </source>
</evidence>
<feature type="transmembrane region" description="Helical" evidence="14">
    <location>
        <begin position="7"/>
        <end position="29"/>
    </location>
</feature>
<protein>
    <recommendedName>
        <fullName evidence="3">histidine kinase</fullName>
        <ecNumber evidence="3">2.7.13.3</ecNumber>
    </recommendedName>
</protein>
<keyword evidence="7 14" id="KW-0812">Transmembrane</keyword>
<comment type="catalytic activity">
    <reaction evidence="1">
        <text>ATP + protein L-histidine = ADP + protein N-phospho-L-histidine.</text>
        <dbReference type="EC" id="2.7.13.3"/>
    </reaction>
</comment>
<evidence type="ECO:0000256" key="13">
    <source>
        <dbReference type="ARBA" id="ARBA00023136"/>
    </source>
</evidence>
<dbReference type="InterPro" id="IPR036890">
    <property type="entry name" value="HATPase_C_sf"/>
</dbReference>
<keyword evidence="6" id="KW-0808">Transferase</keyword>
<dbReference type="EMBL" id="BMLG01000006">
    <property type="protein sequence ID" value="GGM30438.1"/>
    <property type="molecule type" value="Genomic_DNA"/>
</dbReference>
<dbReference type="SUPFAM" id="SSF47384">
    <property type="entry name" value="Homodimeric domain of signal transducing histidine kinase"/>
    <property type="match status" value="1"/>
</dbReference>
<dbReference type="SUPFAM" id="SSF55874">
    <property type="entry name" value="ATPase domain of HSP90 chaperone/DNA topoisomerase II/histidine kinase"/>
    <property type="match status" value="1"/>
</dbReference>
<dbReference type="Gene3D" id="1.10.287.130">
    <property type="match status" value="1"/>
</dbReference>
<dbReference type="EC" id="2.7.13.3" evidence="3"/>
<dbReference type="Gene3D" id="3.30.565.10">
    <property type="entry name" value="Histidine kinase-like ATPase, C-terminal domain"/>
    <property type="match status" value="1"/>
</dbReference>
<dbReference type="FunFam" id="1.10.287.130:FF:000001">
    <property type="entry name" value="Two-component sensor histidine kinase"/>
    <property type="match status" value="1"/>
</dbReference>
<evidence type="ECO:0000256" key="11">
    <source>
        <dbReference type="ARBA" id="ARBA00022989"/>
    </source>
</evidence>
<evidence type="ECO:0000259" key="16">
    <source>
        <dbReference type="PROSITE" id="PS50885"/>
    </source>
</evidence>
<keyword evidence="9" id="KW-0418">Kinase</keyword>
<dbReference type="SUPFAM" id="SSF158472">
    <property type="entry name" value="HAMP domain-like"/>
    <property type="match status" value="1"/>
</dbReference>
<dbReference type="CDD" id="cd00075">
    <property type="entry name" value="HATPase"/>
    <property type="match status" value="1"/>
</dbReference>
<evidence type="ECO:0000256" key="12">
    <source>
        <dbReference type="ARBA" id="ARBA00023012"/>
    </source>
</evidence>
<keyword evidence="18" id="KW-1185">Reference proteome</keyword>
<evidence type="ECO:0000256" key="4">
    <source>
        <dbReference type="ARBA" id="ARBA00022475"/>
    </source>
</evidence>
<dbReference type="PROSITE" id="PS50109">
    <property type="entry name" value="HIS_KIN"/>
    <property type="match status" value="1"/>
</dbReference>
<dbReference type="PANTHER" id="PTHR45528">
    <property type="entry name" value="SENSOR HISTIDINE KINASE CPXA"/>
    <property type="match status" value="1"/>
</dbReference>
<keyword evidence="5" id="KW-0597">Phosphoprotein</keyword>
<dbReference type="RefSeq" id="WP_117154109.1">
    <property type="nucleotide sequence ID" value="NZ_BMLG01000006.1"/>
</dbReference>
<dbReference type="GO" id="GO:0005524">
    <property type="term" value="F:ATP binding"/>
    <property type="evidence" value="ECO:0007669"/>
    <property type="project" value="UniProtKB-KW"/>
</dbReference>
<evidence type="ECO:0000313" key="18">
    <source>
        <dbReference type="Proteomes" id="UP000618460"/>
    </source>
</evidence>
<evidence type="ECO:0000256" key="14">
    <source>
        <dbReference type="SAM" id="Phobius"/>
    </source>
</evidence>
<organism evidence="17 18">
    <name type="scientific">Paraliobacillus quinghaiensis</name>
    <dbReference type="NCBI Taxonomy" id="470815"/>
    <lineage>
        <taxon>Bacteria</taxon>
        <taxon>Bacillati</taxon>
        <taxon>Bacillota</taxon>
        <taxon>Bacilli</taxon>
        <taxon>Bacillales</taxon>
        <taxon>Bacillaceae</taxon>
        <taxon>Paraliobacillus</taxon>
    </lineage>
</organism>
<accession>A0A917TPM2</accession>
<dbReference type="SMART" id="SM00304">
    <property type="entry name" value="HAMP"/>
    <property type="match status" value="1"/>
</dbReference>
<dbReference type="CDD" id="cd06225">
    <property type="entry name" value="HAMP"/>
    <property type="match status" value="1"/>
</dbReference>
<dbReference type="GO" id="GO:0005886">
    <property type="term" value="C:plasma membrane"/>
    <property type="evidence" value="ECO:0007669"/>
    <property type="project" value="UniProtKB-SubCell"/>
</dbReference>
<dbReference type="SMART" id="SM00388">
    <property type="entry name" value="HisKA"/>
    <property type="match status" value="1"/>
</dbReference>
<evidence type="ECO:0000256" key="10">
    <source>
        <dbReference type="ARBA" id="ARBA00022840"/>
    </source>
</evidence>
<keyword evidence="4" id="KW-1003">Cell membrane</keyword>
<dbReference type="AlphaFoldDB" id="A0A917TPM2"/>
<keyword evidence="12" id="KW-0902">Two-component regulatory system</keyword>
<dbReference type="InterPro" id="IPR003661">
    <property type="entry name" value="HisK_dim/P_dom"/>
</dbReference>
<dbReference type="PROSITE" id="PS50885">
    <property type="entry name" value="HAMP"/>
    <property type="match status" value="1"/>
</dbReference>
<evidence type="ECO:0000259" key="15">
    <source>
        <dbReference type="PROSITE" id="PS50109"/>
    </source>
</evidence>
<feature type="transmembrane region" description="Helical" evidence="14">
    <location>
        <begin position="145"/>
        <end position="170"/>
    </location>
</feature>
<feature type="domain" description="Histidine kinase" evidence="15">
    <location>
        <begin position="240"/>
        <end position="458"/>
    </location>
</feature>
<dbReference type="InterPro" id="IPR003594">
    <property type="entry name" value="HATPase_dom"/>
</dbReference>
<evidence type="ECO:0000256" key="8">
    <source>
        <dbReference type="ARBA" id="ARBA00022741"/>
    </source>
</evidence>
<keyword evidence="13 14" id="KW-0472">Membrane</keyword>
<feature type="domain" description="HAMP" evidence="16">
    <location>
        <begin position="173"/>
        <end position="225"/>
    </location>
</feature>
<evidence type="ECO:0000256" key="7">
    <source>
        <dbReference type="ARBA" id="ARBA00022692"/>
    </source>
</evidence>
<comment type="subcellular location">
    <subcellularLocation>
        <location evidence="2">Cell membrane</location>
        <topology evidence="2">Multi-pass membrane protein</topology>
    </subcellularLocation>
</comment>
<comment type="caution">
    <text evidence="17">The sequence shown here is derived from an EMBL/GenBank/DDBJ whole genome shotgun (WGS) entry which is preliminary data.</text>
</comment>
<dbReference type="InterPro" id="IPR005467">
    <property type="entry name" value="His_kinase_dom"/>
</dbReference>
<evidence type="ECO:0000256" key="5">
    <source>
        <dbReference type="ARBA" id="ARBA00022553"/>
    </source>
</evidence>
<dbReference type="FunFam" id="3.30.565.10:FF:000006">
    <property type="entry name" value="Sensor histidine kinase WalK"/>
    <property type="match status" value="1"/>
</dbReference>
<dbReference type="Pfam" id="PF00672">
    <property type="entry name" value="HAMP"/>
    <property type="match status" value="1"/>
</dbReference>
<keyword evidence="11 14" id="KW-1133">Transmembrane helix</keyword>
<dbReference type="InterPro" id="IPR036097">
    <property type="entry name" value="HisK_dim/P_sf"/>
</dbReference>
<dbReference type="PANTHER" id="PTHR45528:SF1">
    <property type="entry name" value="SENSOR HISTIDINE KINASE CPXA"/>
    <property type="match status" value="1"/>
</dbReference>
<evidence type="ECO:0000256" key="1">
    <source>
        <dbReference type="ARBA" id="ARBA00000085"/>
    </source>
</evidence>
<dbReference type="GO" id="GO:0000155">
    <property type="term" value="F:phosphorelay sensor kinase activity"/>
    <property type="evidence" value="ECO:0007669"/>
    <property type="project" value="InterPro"/>
</dbReference>
<sequence>MGLKGRLLTAFTTIILLPILTVIGIFNYFSFTMDEVTQEENEAIDTFHTSINQIVIDHFDQLDNQEVFYQTIKPTMDKYNVQIIVRTSDNNEVLFRSSNFDTQDSNSYLFTIRQSQIQTANGSIANIEMKSVSPELEGTQSFKDVITNIVIGFGSGLLVLIILVVGWTFYISRTVLNPIKQIYTATEEVQEGNMDYPIRYYKKDEIGRFIHGFNLMRDHLKQSFAKQRQYEKNRKELIANISHDLRTPLQSIKGYVEGINDGIVKNEEMKKRYLQVILSKTEQLDRLIDNLFEFSKIDLDQFVVDKRLVNSEAFFTELLSDAETDLAQKEVKLIVEKPIPSLILAIDSMRIEQVITNLLDNAVSYGGTLVQVSIQEDKQKESLHVHIRDDGNGIATEDLPNIFTRFYRGEKSRSRELGGTGLGLAIVKTIIEAHSGTISVESEEGVGSEFTFSLPVIDKTE</sequence>
<proteinExistence type="predicted"/>
<dbReference type="OrthoDB" id="9780718at2"/>
<keyword evidence="10" id="KW-0067">ATP-binding</keyword>
<evidence type="ECO:0000256" key="9">
    <source>
        <dbReference type="ARBA" id="ARBA00022777"/>
    </source>
</evidence>
<evidence type="ECO:0000256" key="2">
    <source>
        <dbReference type="ARBA" id="ARBA00004651"/>
    </source>
</evidence>
<dbReference type="Pfam" id="PF02518">
    <property type="entry name" value="HATPase_c"/>
    <property type="match status" value="1"/>
</dbReference>
<dbReference type="InterPro" id="IPR004358">
    <property type="entry name" value="Sig_transdc_His_kin-like_C"/>
</dbReference>
<dbReference type="Proteomes" id="UP000618460">
    <property type="component" value="Unassembled WGS sequence"/>
</dbReference>
<dbReference type="InterPro" id="IPR003660">
    <property type="entry name" value="HAMP_dom"/>
</dbReference>
<dbReference type="CDD" id="cd00082">
    <property type="entry name" value="HisKA"/>
    <property type="match status" value="1"/>
</dbReference>
<name>A0A917TPM2_9BACI</name>
<reference evidence="17" key="2">
    <citation type="submission" date="2020-09" db="EMBL/GenBank/DDBJ databases">
        <authorList>
            <person name="Sun Q."/>
            <person name="Zhou Y."/>
        </authorList>
    </citation>
    <scope>NUCLEOTIDE SEQUENCE</scope>
    <source>
        <strain evidence="17">CGMCC 1.6333</strain>
    </source>
</reference>
<dbReference type="Pfam" id="PF00512">
    <property type="entry name" value="HisKA"/>
    <property type="match status" value="1"/>
</dbReference>
<dbReference type="Gene3D" id="6.10.340.10">
    <property type="match status" value="1"/>
</dbReference>
<dbReference type="PRINTS" id="PR00344">
    <property type="entry name" value="BCTRLSENSOR"/>
</dbReference>
<dbReference type="InterPro" id="IPR050398">
    <property type="entry name" value="HssS/ArlS-like"/>
</dbReference>
<evidence type="ECO:0000256" key="3">
    <source>
        <dbReference type="ARBA" id="ARBA00012438"/>
    </source>
</evidence>
<evidence type="ECO:0000256" key="6">
    <source>
        <dbReference type="ARBA" id="ARBA00022679"/>
    </source>
</evidence>
<dbReference type="SMART" id="SM00387">
    <property type="entry name" value="HATPase_c"/>
    <property type="match status" value="1"/>
</dbReference>
<reference evidence="17" key="1">
    <citation type="journal article" date="2014" name="Int. J. Syst. Evol. Microbiol.">
        <title>Complete genome sequence of Corynebacterium casei LMG S-19264T (=DSM 44701T), isolated from a smear-ripened cheese.</title>
        <authorList>
            <consortium name="US DOE Joint Genome Institute (JGI-PGF)"/>
            <person name="Walter F."/>
            <person name="Albersmeier A."/>
            <person name="Kalinowski J."/>
            <person name="Ruckert C."/>
        </authorList>
    </citation>
    <scope>NUCLEOTIDE SEQUENCE</scope>
    <source>
        <strain evidence="17">CGMCC 1.6333</strain>
    </source>
</reference>
<keyword evidence="8" id="KW-0547">Nucleotide-binding</keyword>
<gene>
    <name evidence="17" type="ORF">GCM10011351_15740</name>
</gene>